<evidence type="ECO:0000256" key="13">
    <source>
        <dbReference type="ARBA" id="ARBA00038359"/>
    </source>
</evidence>
<feature type="region of interest" description="Disordered" evidence="15">
    <location>
        <begin position="485"/>
        <end position="515"/>
    </location>
</feature>
<dbReference type="InterPro" id="IPR052337">
    <property type="entry name" value="SAT4-like"/>
</dbReference>
<keyword evidence="20" id="KW-1185">Reference proteome</keyword>
<keyword evidence="9 16" id="KW-1133">Transmembrane helix</keyword>
<dbReference type="Proteomes" id="UP000813385">
    <property type="component" value="Unassembled WGS sequence"/>
</dbReference>
<feature type="transmembrane region" description="Helical" evidence="16">
    <location>
        <begin position="183"/>
        <end position="203"/>
    </location>
</feature>
<feature type="compositionally biased region" description="Basic residues" evidence="15">
    <location>
        <begin position="502"/>
        <end position="515"/>
    </location>
</feature>
<keyword evidence="6" id="KW-0325">Glycoprotein</keyword>
<evidence type="ECO:0000256" key="1">
    <source>
        <dbReference type="ARBA" id="ARBA00004141"/>
    </source>
</evidence>
<feature type="transmembrane region" description="Helical" evidence="16">
    <location>
        <begin position="332"/>
        <end position="352"/>
    </location>
</feature>
<keyword evidence="6" id="KW-0336">GPI-anchor</keyword>
<evidence type="ECO:0000313" key="19">
    <source>
        <dbReference type="EMBL" id="KAH7359292.1"/>
    </source>
</evidence>
<accession>A0A8K0TCU8</accession>
<dbReference type="Pfam" id="PF20684">
    <property type="entry name" value="Fung_rhodopsin"/>
    <property type="match status" value="1"/>
</dbReference>
<evidence type="ECO:0000313" key="20">
    <source>
        <dbReference type="Proteomes" id="UP000813385"/>
    </source>
</evidence>
<comment type="caution">
    <text evidence="14">Lacks conserved residue(s) required for the propagation of feature annotation.</text>
</comment>
<evidence type="ECO:0000256" key="2">
    <source>
        <dbReference type="ARBA" id="ARBA00004589"/>
    </source>
</evidence>
<dbReference type="AlphaFoldDB" id="A0A8K0TCU8"/>
<proteinExistence type="inferred from homology"/>
<dbReference type="Pfam" id="PF05730">
    <property type="entry name" value="CFEM"/>
    <property type="match status" value="1"/>
</dbReference>
<evidence type="ECO:0000256" key="5">
    <source>
        <dbReference type="ARBA" id="ARBA00022525"/>
    </source>
</evidence>
<dbReference type="PANTHER" id="PTHR33048:SF143">
    <property type="entry name" value="EXTRACELLULAR MEMBRANE PROTEIN CFEM DOMAIN-CONTAINING PROTEIN-RELATED"/>
    <property type="match status" value="1"/>
</dbReference>
<evidence type="ECO:0000256" key="12">
    <source>
        <dbReference type="ARBA" id="ARBA00023288"/>
    </source>
</evidence>
<evidence type="ECO:0000256" key="8">
    <source>
        <dbReference type="ARBA" id="ARBA00022729"/>
    </source>
</evidence>
<feature type="transmembrane region" description="Helical" evidence="16">
    <location>
        <begin position="215"/>
        <end position="239"/>
    </location>
</feature>
<comment type="subcellular location">
    <subcellularLocation>
        <location evidence="2">Membrane</location>
        <topology evidence="2">Lipid-anchor</topology>
        <topology evidence="2">GPI-anchor</topology>
    </subcellularLocation>
    <subcellularLocation>
        <location evidence="1">Membrane</location>
        <topology evidence="1">Multi-pass membrane protein</topology>
    </subcellularLocation>
    <subcellularLocation>
        <location evidence="3">Secreted</location>
    </subcellularLocation>
</comment>
<evidence type="ECO:0000256" key="15">
    <source>
        <dbReference type="SAM" id="MobiDB-lite"/>
    </source>
</evidence>
<evidence type="ECO:0000256" key="11">
    <source>
        <dbReference type="ARBA" id="ARBA00023157"/>
    </source>
</evidence>
<organism evidence="19 20">
    <name type="scientific">Plectosphaerella cucumerina</name>
    <dbReference type="NCBI Taxonomy" id="40658"/>
    <lineage>
        <taxon>Eukaryota</taxon>
        <taxon>Fungi</taxon>
        <taxon>Dikarya</taxon>
        <taxon>Ascomycota</taxon>
        <taxon>Pezizomycotina</taxon>
        <taxon>Sordariomycetes</taxon>
        <taxon>Hypocreomycetidae</taxon>
        <taxon>Glomerellales</taxon>
        <taxon>Plectosphaerellaceae</taxon>
        <taxon>Plectosphaerella</taxon>
    </lineage>
</organism>
<evidence type="ECO:0000256" key="3">
    <source>
        <dbReference type="ARBA" id="ARBA00004613"/>
    </source>
</evidence>
<dbReference type="EMBL" id="JAGPXD010000004">
    <property type="protein sequence ID" value="KAH7359292.1"/>
    <property type="molecule type" value="Genomic_DNA"/>
</dbReference>
<dbReference type="GO" id="GO:0005576">
    <property type="term" value="C:extracellular region"/>
    <property type="evidence" value="ECO:0007669"/>
    <property type="project" value="UniProtKB-SubCell"/>
</dbReference>
<feature type="compositionally biased region" description="Pro residues" evidence="15">
    <location>
        <begin position="411"/>
        <end position="420"/>
    </location>
</feature>
<evidence type="ECO:0000256" key="7">
    <source>
        <dbReference type="ARBA" id="ARBA00022692"/>
    </source>
</evidence>
<feature type="transmembrane region" description="Helical" evidence="16">
    <location>
        <begin position="259"/>
        <end position="283"/>
    </location>
</feature>
<feature type="transmembrane region" description="Helical" evidence="16">
    <location>
        <begin position="101"/>
        <end position="121"/>
    </location>
</feature>
<protein>
    <submittedName>
        <fullName evidence="19">CFEM domain-containing protein</fullName>
    </submittedName>
</protein>
<comment type="similarity">
    <text evidence="4">Belongs to the RBT5 family.</text>
</comment>
<keyword evidence="12" id="KW-0449">Lipoprotein</keyword>
<evidence type="ECO:0000256" key="14">
    <source>
        <dbReference type="PROSITE-ProRule" id="PRU01356"/>
    </source>
</evidence>
<feature type="transmembrane region" description="Helical" evidence="16">
    <location>
        <begin position="133"/>
        <end position="153"/>
    </location>
</feature>
<evidence type="ECO:0000256" key="6">
    <source>
        <dbReference type="ARBA" id="ARBA00022622"/>
    </source>
</evidence>
<evidence type="ECO:0000256" key="10">
    <source>
        <dbReference type="ARBA" id="ARBA00023136"/>
    </source>
</evidence>
<keyword evidence="5" id="KW-0964">Secreted</keyword>
<comment type="similarity">
    <text evidence="13">Belongs to the SAT4 family.</text>
</comment>
<name>A0A8K0TCU8_9PEZI</name>
<keyword evidence="8 17" id="KW-0732">Signal</keyword>
<evidence type="ECO:0000256" key="16">
    <source>
        <dbReference type="SAM" id="Phobius"/>
    </source>
</evidence>
<evidence type="ECO:0000256" key="17">
    <source>
        <dbReference type="SAM" id="SignalP"/>
    </source>
</evidence>
<feature type="compositionally biased region" description="Low complexity" evidence="15">
    <location>
        <begin position="383"/>
        <end position="395"/>
    </location>
</feature>
<dbReference type="InterPro" id="IPR049326">
    <property type="entry name" value="Rhodopsin_dom_fungi"/>
</dbReference>
<evidence type="ECO:0000256" key="9">
    <source>
        <dbReference type="ARBA" id="ARBA00022989"/>
    </source>
</evidence>
<dbReference type="InterPro" id="IPR008427">
    <property type="entry name" value="Extracellular_membr_CFEM_dom"/>
</dbReference>
<dbReference type="GO" id="GO:0098552">
    <property type="term" value="C:side of membrane"/>
    <property type="evidence" value="ECO:0007669"/>
    <property type="project" value="UniProtKB-KW"/>
</dbReference>
<feature type="region of interest" description="Disordered" evidence="15">
    <location>
        <begin position="376"/>
        <end position="422"/>
    </location>
</feature>
<sequence length="515" mass="57193">MGRKAILGCALLVSLAAAQPNLFQYFNQIPKCGTECIFEEVPKSVCGNFNNATCICTDRAFYNAAQTCVLNRCESPLDAIQTARIEALTCERPIRDRRADLNPPLVLLIIGFVAVWTRLYARWTMFGNFESDDWMMLVCAIIYTPFAVIGQYGGRLAFGRDVWTVDIADITTGLRVFYVAQPFYLVCLGLTKISLLCFLLRIFPNQKFRWVTHAVILVTALSTTVYVFLGIFQCIPVSFNWEGWKGGFGPNRCVNQNALVLSAAGFSIALDVIILVLPIPLLIGLHMSWRSKASILVMFSLGIFIVITACLRLSYIIMYSRSFNPTYDNTDVLIWSGIEVAVSMIVTSLPAIRMLLKQSIPHGWSVFLSRTGLSGRRSAKKSTGTATTGNGTQGTRKYGTSDNVTLDRDPTPQPPRPTTPEPLHIALVSKFNKYRSPTRQRTDAEQGVELGDRVHGNVYTEIVADDSPQRDPFADSLLRQSSTESGIHVHTTTRIASEGGHRGRGRQQHGRYRAA</sequence>
<keyword evidence="7 16" id="KW-0812">Transmembrane</keyword>
<dbReference type="PROSITE" id="PS52012">
    <property type="entry name" value="CFEM"/>
    <property type="match status" value="1"/>
</dbReference>
<comment type="caution">
    <text evidence="19">The sequence shown here is derived from an EMBL/GenBank/DDBJ whole genome shotgun (WGS) entry which is preliminary data.</text>
</comment>
<feature type="transmembrane region" description="Helical" evidence="16">
    <location>
        <begin position="295"/>
        <end position="320"/>
    </location>
</feature>
<reference evidence="19" key="1">
    <citation type="journal article" date="2021" name="Nat. Commun.">
        <title>Genetic determinants of endophytism in the Arabidopsis root mycobiome.</title>
        <authorList>
            <person name="Mesny F."/>
            <person name="Miyauchi S."/>
            <person name="Thiergart T."/>
            <person name="Pickel B."/>
            <person name="Atanasova L."/>
            <person name="Karlsson M."/>
            <person name="Huettel B."/>
            <person name="Barry K.W."/>
            <person name="Haridas S."/>
            <person name="Chen C."/>
            <person name="Bauer D."/>
            <person name="Andreopoulos W."/>
            <person name="Pangilinan J."/>
            <person name="LaButti K."/>
            <person name="Riley R."/>
            <person name="Lipzen A."/>
            <person name="Clum A."/>
            <person name="Drula E."/>
            <person name="Henrissat B."/>
            <person name="Kohler A."/>
            <person name="Grigoriev I.V."/>
            <person name="Martin F.M."/>
            <person name="Hacquard S."/>
        </authorList>
    </citation>
    <scope>NUCLEOTIDE SEQUENCE</scope>
    <source>
        <strain evidence="19">MPI-CAGE-AT-0016</strain>
    </source>
</reference>
<feature type="signal peptide" evidence="17">
    <location>
        <begin position="1"/>
        <end position="18"/>
    </location>
</feature>
<dbReference type="OrthoDB" id="2496787at2759"/>
<feature type="chain" id="PRO_5035464821" evidence="17">
    <location>
        <begin position="19"/>
        <end position="515"/>
    </location>
</feature>
<feature type="domain" description="CFEM" evidence="18">
    <location>
        <begin position="4"/>
        <end position="117"/>
    </location>
</feature>
<keyword evidence="10 16" id="KW-0472">Membrane</keyword>
<gene>
    <name evidence="19" type="ORF">B0T11DRAFT_286112</name>
</gene>
<keyword evidence="11" id="KW-1015">Disulfide bond</keyword>
<dbReference type="PANTHER" id="PTHR33048">
    <property type="entry name" value="PTH11-LIKE INTEGRAL MEMBRANE PROTEIN (AFU_ORTHOLOGUE AFUA_5G11245)"/>
    <property type="match status" value="1"/>
</dbReference>
<dbReference type="SMART" id="SM00747">
    <property type="entry name" value="CFEM"/>
    <property type="match status" value="1"/>
</dbReference>
<evidence type="ECO:0000259" key="18">
    <source>
        <dbReference type="PROSITE" id="PS52012"/>
    </source>
</evidence>
<evidence type="ECO:0000256" key="4">
    <source>
        <dbReference type="ARBA" id="ARBA00010031"/>
    </source>
</evidence>
<feature type="compositionally biased region" description="Polar residues" evidence="15">
    <location>
        <begin position="485"/>
        <end position="495"/>
    </location>
</feature>